<dbReference type="Proteomes" id="UP001064048">
    <property type="component" value="Chromosome 9"/>
</dbReference>
<evidence type="ECO:0000313" key="2">
    <source>
        <dbReference type="Proteomes" id="UP001064048"/>
    </source>
</evidence>
<protein>
    <submittedName>
        <fullName evidence="1">Uncharacterized protein</fullName>
    </submittedName>
</protein>
<sequence>MEGSSTKGSPSCAGCLNNIGEDDSISALDQEWHTDCFRCSACDCTLSKWYMERDGLLFCERDYWTRFGYACHQCAEVITGPVMAAGALRYHPECFQCAACGARVAAEQPYALVERRLYCEPCYVCTERPRARALRVLRVPAAALKDSEGRCAGKMAAMAGAVLRAALAVCIQLTCHRY</sequence>
<organism evidence="1 2">
    <name type="scientific">Choristoneura fumiferana</name>
    <name type="common">Spruce budworm moth</name>
    <name type="synonym">Archips fumiferana</name>
    <dbReference type="NCBI Taxonomy" id="7141"/>
    <lineage>
        <taxon>Eukaryota</taxon>
        <taxon>Metazoa</taxon>
        <taxon>Ecdysozoa</taxon>
        <taxon>Arthropoda</taxon>
        <taxon>Hexapoda</taxon>
        <taxon>Insecta</taxon>
        <taxon>Pterygota</taxon>
        <taxon>Neoptera</taxon>
        <taxon>Endopterygota</taxon>
        <taxon>Lepidoptera</taxon>
        <taxon>Glossata</taxon>
        <taxon>Ditrysia</taxon>
        <taxon>Tortricoidea</taxon>
        <taxon>Tortricidae</taxon>
        <taxon>Tortricinae</taxon>
        <taxon>Choristoneura</taxon>
    </lineage>
</organism>
<dbReference type="EMBL" id="CM046109">
    <property type="protein sequence ID" value="KAI8441857.1"/>
    <property type="molecule type" value="Genomic_DNA"/>
</dbReference>
<reference evidence="1 2" key="1">
    <citation type="journal article" date="2022" name="Genome Biol. Evol.">
        <title>The Spruce Budworm Genome: Reconstructing the Evolutionary History of Antifreeze Proteins.</title>
        <authorList>
            <person name="Beliveau C."/>
            <person name="Gagne P."/>
            <person name="Picq S."/>
            <person name="Vernygora O."/>
            <person name="Keeling C.I."/>
            <person name="Pinkney K."/>
            <person name="Doucet D."/>
            <person name="Wen F."/>
            <person name="Johnston J.S."/>
            <person name="Maaroufi H."/>
            <person name="Boyle B."/>
            <person name="Laroche J."/>
            <person name="Dewar K."/>
            <person name="Juretic N."/>
            <person name="Blackburn G."/>
            <person name="Nisole A."/>
            <person name="Brunet B."/>
            <person name="Brandao M."/>
            <person name="Lumley L."/>
            <person name="Duan J."/>
            <person name="Quan G."/>
            <person name="Lucarotti C.J."/>
            <person name="Roe A.D."/>
            <person name="Sperling F.A.H."/>
            <person name="Levesque R.C."/>
            <person name="Cusson M."/>
        </authorList>
    </citation>
    <scope>NUCLEOTIDE SEQUENCE [LARGE SCALE GENOMIC DNA]</scope>
    <source>
        <strain evidence="1">Glfc:IPQL:Cfum</strain>
    </source>
</reference>
<gene>
    <name evidence="1" type="ORF">MSG28_005541</name>
</gene>
<name>A0ACC0L0A1_CHOFU</name>
<proteinExistence type="predicted"/>
<accession>A0ACC0L0A1</accession>
<evidence type="ECO:0000313" key="1">
    <source>
        <dbReference type="EMBL" id="KAI8441857.1"/>
    </source>
</evidence>
<keyword evidence="2" id="KW-1185">Reference proteome</keyword>
<comment type="caution">
    <text evidence="1">The sequence shown here is derived from an EMBL/GenBank/DDBJ whole genome shotgun (WGS) entry which is preliminary data.</text>
</comment>